<evidence type="ECO:0000256" key="8">
    <source>
        <dbReference type="ARBA" id="ARBA00049299"/>
    </source>
</evidence>
<feature type="compositionally biased region" description="Polar residues" evidence="10">
    <location>
        <begin position="612"/>
        <end position="622"/>
    </location>
</feature>
<feature type="compositionally biased region" description="Low complexity" evidence="10">
    <location>
        <begin position="497"/>
        <end position="508"/>
    </location>
</feature>
<dbReference type="EC" id="2.7.12.2" evidence="6"/>
<keyword evidence="13" id="KW-1185">Reference proteome</keyword>
<dbReference type="EMBL" id="CYKH01002045">
    <property type="protein sequence ID" value="CUG92481.1"/>
    <property type="molecule type" value="Genomic_DNA"/>
</dbReference>
<evidence type="ECO:0000256" key="2">
    <source>
        <dbReference type="ARBA" id="ARBA00022741"/>
    </source>
</evidence>
<gene>
    <name evidence="12" type="ORF">BSAL_37520</name>
</gene>
<feature type="region of interest" description="Disordered" evidence="10">
    <location>
        <begin position="491"/>
        <end position="510"/>
    </location>
</feature>
<dbReference type="Proteomes" id="UP000051952">
    <property type="component" value="Unassembled WGS sequence"/>
</dbReference>
<dbReference type="InterPro" id="IPR011009">
    <property type="entry name" value="Kinase-like_dom_sf"/>
</dbReference>
<evidence type="ECO:0000256" key="4">
    <source>
        <dbReference type="ARBA" id="ARBA00022840"/>
    </source>
</evidence>
<evidence type="ECO:0000256" key="5">
    <source>
        <dbReference type="ARBA" id="ARBA00038035"/>
    </source>
</evidence>
<dbReference type="SUPFAM" id="SSF56112">
    <property type="entry name" value="Protein kinase-like (PK-like)"/>
    <property type="match status" value="1"/>
</dbReference>
<dbReference type="PANTHER" id="PTHR48013">
    <property type="entry name" value="DUAL SPECIFICITY MITOGEN-ACTIVATED PROTEIN KINASE KINASE 5-RELATED"/>
    <property type="match status" value="1"/>
</dbReference>
<dbReference type="InterPro" id="IPR000719">
    <property type="entry name" value="Prot_kinase_dom"/>
</dbReference>
<accession>A0A0S4JLS2</accession>
<evidence type="ECO:0000256" key="6">
    <source>
        <dbReference type="ARBA" id="ARBA00038999"/>
    </source>
</evidence>
<name>A0A0S4JLS2_BODSA</name>
<reference evidence="13" key="1">
    <citation type="submission" date="2015-09" db="EMBL/GenBank/DDBJ databases">
        <authorList>
            <consortium name="Pathogen Informatics"/>
        </authorList>
    </citation>
    <scope>NUCLEOTIDE SEQUENCE [LARGE SCALE GENOMIC DNA]</scope>
    <source>
        <strain evidence="13">Lake Konstanz</strain>
    </source>
</reference>
<dbReference type="PROSITE" id="PS50011">
    <property type="entry name" value="PROTEIN_KINASE_DOM"/>
    <property type="match status" value="1"/>
</dbReference>
<dbReference type="Gene3D" id="1.10.510.10">
    <property type="entry name" value="Transferase(Phosphotransferase) domain 1"/>
    <property type="match status" value="1"/>
</dbReference>
<comment type="similarity">
    <text evidence="5">Belongs to the protein kinase superfamily. STE Ser/Thr protein kinase family. MAP kinase kinase subfamily.</text>
</comment>
<dbReference type="Pfam" id="PF00069">
    <property type="entry name" value="Pkinase"/>
    <property type="match status" value="1"/>
</dbReference>
<dbReference type="VEuPathDB" id="TriTrypDB:BSAL_37520"/>
<keyword evidence="3 12" id="KW-0418">Kinase</keyword>
<evidence type="ECO:0000256" key="7">
    <source>
        <dbReference type="ARBA" id="ARBA00049014"/>
    </source>
</evidence>
<protein>
    <recommendedName>
        <fullName evidence="6">mitogen-activated protein kinase kinase</fullName>
        <ecNumber evidence="6">2.7.12.2</ecNumber>
    </recommendedName>
</protein>
<feature type="compositionally biased region" description="Polar residues" evidence="10">
    <location>
        <begin position="50"/>
        <end position="61"/>
    </location>
</feature>
<dbReference type="PANTHER" id="PTHR48013:SF9">
    <property type="entry name" value="DUAL SPECIFICITY MITOGEN-ACTIVATED PROTEIN KINASE KINASE 5"/>
    <property type="match status" value="1"/>
</dbReference>
<keyword evidence="2" id="KW-0547">Nucleotide-binding</keyword>
<feature type="region of interest" description="Disordered" evidence="10">
    <location>
        <begin position="302"/>
        <end position="345"/>
    </location>
</feature>
<comment type="catalytic activity">
    <reaction evidence="8">
        <text>L-threonyl-[protein] + ATP = O-phospho-L-threonyl-[protein] + ADP + H(+)</text>
        <dbReference type="Rhea" id="RHEA:46608"/>
        <dbReference type="Rhea" id="RHEA-COMP:11060"/>
        <dbReference type="Rhea" id="RHEA-COMP:11605"/>
        <dbReference type="ChEBI" id="CHEBI:15378"/>
        <dbReference type="ChEBI" id="CHEBI:30013"/>
        <dbReference type="ChEBI" id="CHEBI:30616"/>
        <dbReference type="ChEBI" id="CHEBI:61977"/>
        <dbReference type="ChEBI" id="CHEBI:456216"/>
        <dbReference type="EC" id="2.7.12.2"/>
    </reaction>
</comment>
<evidence type="ECO:0000313" key="13">
    <source>
        <dbReference type="Proteomes" id="UP000051952"/>
    </source>
</evidence>
<dbReference type="AlphaFoldDB" id="A0A0S4JLS2"/>
<comment type="catalytic activity">
    <reaction evidence="7">
        <text>L-seryl-[protein] + ATP = O-phospho-L-seryl-[protein] + ADP + H(+)</text>
        <dbReference type="Rhea" id="RHEA:17989"/>
        <dbReference type="Rhea" id="RHEA-COMP:9863"/>
        <dbReference type="Rhea" id="RHEA-COMP:11604"/>
        <dbReference type="ChEBI" id="CHEBI:15378"/>
        <dbReference type="ChEBI" id="CHEBI:29999"/>
        <dbReference type="ChEBI" id="CHEBI:30616"/>
        <dbReference type="ChEBI" id="CHEBI:83421"/>
        <dbReference type="ChEBI" id="CHEBI:456216"/>
        <dbReference type="EC" id="2.7.12.2"/>
    </reaction>
</comment>
<evidence type="ECO:0000256" key="1">
    <source>
        <dbReference type="ARBA" id="ARBA00022679"/>
    </source>
</evidence>
<dbReference type="GO" id="GO:0005524">
    <property type="term" value="F:ATP binding"/>
    <property type="evidence" value="ECO:0007669"/>
    <property type="project" value="UniProtKB-KW"/>
</dbReference>
<feature type="region of interest" description="Disordered" evidence="10">
    <location>
        <begin position="599"/>
        <end position="655"/>
    </location>
</feature>
<evidence type="ECO:0000256" key="10">
    <source>
        <dbReference type="SAM" id="MobiDB-lite"/>
    </source>
</evidence>
<dbReference type="SMART" id="SM00220">
    <property type="entry name" value="S_TKc"/>
    <property type="match status" value="1"/>
</dbReference>
<keyword evidence="4" id="KW-0067">ATP-binding</keyword>
<evidence type="ECO:0000259" key="11">
    <source>
        <dbReference type="PROSITE" id="PS50011"/>
    </source>
</evidence>
<proteinExistence type="inferred from homology"/>
<feature type="domain" description="Protein kinase" evidence="11">
    <location>
        <begin position="415"/>
        <end position="914"/>
    </location>
</feature>
<keyword evidence="1" id="KW-0808">Transferase</keyword>
<evidence type="ECO:0000313" key="12">
    <source>
        <dbReference type="EMBL" id="CUG92481.1"/>
    </source>
</evidence>
<organism evidence="12 13">
    <name type="scientific">Bodo saltans</name>
    <name type="common">Flagellated protozoan</name>
    <dbReference type="NCBI Taxonomy" id="75058"/>
    <lineage>
        <taxon>Eukaryota</taxon>
        <taxon>Discoba</taxon>
        <taxon>Euglenozoa</taxon>
        <taxon>Kinetoplastea</taxon>
        <taxon>Metakinetoplastina</taxon>
        <taxon>Eubodonida</taxon>
        <taxon>Bodonidae</taxon>
        <taxon>Bodo</taxon>
    </lineage>
</organism>
<feature type="compositionally biased region" description="Polar residues" evidence="10">
    <location>
        <begin position="382"/>
        <end position="400"/>
    </location>
</feature>
<feature type="region of interest" description="Disordered" evidence="10">
    <location>
        <begin position="1"/>
        <end position="70"/>
    </location>
</feature>
<feature type="region of interest" description="Disordered" evidence="10">
    <location>
        <begin position="379"/>
        <end position="404"/>
    </location>
</feature>
<feature type="compositionally biased region" description="Low complexity" evidence="10">
    <location>
        <begin position="640"/>
        <end position="655"/>
    </location>
</feature>
<feature type="non-terminal residue" evidence="12">
    <location>
        <position position="1"/>
    </location>
</feature>
<comment type="catalytic activity">
    <reaction evidence="9">
        <text>L-tyrosyl-[protein] + ATP = O-phospho-L-tyrosyl-[protein] + ADP + H(+)</text>
        <dbReference type="Rhea" id="RHEA:10596"/>
        <dbReference type="Rhea" id="RHEA-COMP:10136"/>
        <dbReference type="Rhea" id="RHEA-COMP:20101"/>
        <dbReference type="ChEBI" id="CHEBI:15378"/>
        <dbReference type="ChEBI" id="CHEBI:30616"/>
        <dbReference type="ChEBI" id="CHEBI:46858"/>
        <dbReference type="ChEBI" id="CHEBI:61978"/>
        <dbReference type="ChEBI" id="CHEBI:456216"/>
        <dbReference type="EC" id="2.7.12.2"/>
    </reaction>
</comment>
<evidence type="ECO:0000256" key="3">
    <source>
        <dbReference type="ARBA" id="ARBA00022777"/>
    </source>
</evidence>
<evidence type="ECO:0000256" key="9">
    <source>
        <dbReference type="ARBA" id="ARBA00051693"/>
    </source>
</evidence>
<sequence>LVPAHDSRRPSLPVQFLLSPTTTESESTSSFPTSTRKRRPPSLFGFGAPASSTTVSPSQSALLPPKPRTPSITTPVLQSSGACESGNSLLHGHQPRTTTTTLGTPCMNSSISQSPPPITRALPPGSIGFNAIALSHDGKTLYVCEYRVTRDGCQTLRNPLLVNARSKGQLKLPDPSATPPLKSTLLEEPLSPIAYTLDAFPMPFLPPATSPSVEPVAKVPHSGSIRYGNAQPSSQLKAAPVLCLSETAIQLQAQRPPNLQQVSPKIVATIEHEKSVASNASGCCAISNQSFASSTTAMCDDAISSDGHENSQTQGQPLPMPSYGLVTSPLAHQRGTPSGLPPLGGACNQPVISPDLAACSSSTLPGDLSPINVGRSRHQHQQHNTTASSTPSFHNQSFSSYPGHPGHTLRYQDLIIKDRPFEAGASGSVFEATHTQLHHRRFAVKRIMIDSLFPCFDHSSLYPAQPAGSDSFSNTATSVDMSAAAASNVASPHHSDISSSSNHNTSNSANCQGSPGGVCASFHYAINSQPKHRQLNSILHRELRMLHSEYRSAHVVKIYNAFFVPELMCLDIVMEFMEYGCLDKLSRCLVLSPTGTTIAQTTSGLKSDEDTGGSNDDSTASPGSLVPVDRTETLPPALRSNSYQSSSESEQEGLLALQKPVETSPTFRMPLPERILAIVAEQVLLGIHDMHQRGHVHRDIKPENVLVNSSGIVKLSDFGLLESVRPVGRFKSSFRHATICSPTIGGGACDANGDASVDHPTELAPLCSGTNKYMSPERHRGEPHGTPADIWAFGVTLAECALGRYPVNLNDCSDEFERMDRMKRIDFKKSINETVDLRRLKDTMGMSIIGGNHSVLSPDSPFVDEPPLSPGAMDAGIKILKDLSPSCVEFIQSCLAEDPANRPTALELQAHPFLSQWSDSFDFAESIQRIRSKLSQRRKQRRPSRLRRLSRGLDETAAFVGAPPRFADPNTMDLGSQAAHLGEMLQ</sequence>
<dbReference type="OrthoDB" id="10252354at2759"/>
<dbReference type="GO" id="GO:0004708">
    <property type="term" value="F:MAP kinase kinase activity"/>
    <property type="evidence" value="ECO:0007669"/>
    <property type="project" value="UniProtKB-EC"/>
</dbReference>
<feature type="compositionally biased region" description="Low complexity" evidence="10">
    <location>
        <begin position="16"/>
        <end position="34"/>
    </location>
</feature>